<dbReference type="GO" id="GO:0035556">
    <property type="term" value="P:intracellular signal transduction"/>
    <property type="evidence" value="ECO:0007669"/>
    <property type="project" value="InterPro"/>
</dbReference>
<geneLocation type="plasmid" evidence="4">
    <name>unnamed1</name>
</geneLocation>
<dbReference type="SUPFAM" id="SSF55073">
    <property type="entry name" value="Nucleotide cyclase"/>
    <property type="match status" value="1"/>
</dbReference>
<proteinExistence type="predicted"/>
<dbReference type="SUPFAM" id="SSF52964">
    <property type="entry name" value="TolB, N-terminal domain"/>
    <property type="match status" value="1"/>
</dbReference>
<keyword evidence="2" id="KW-0472">Membrane</keyword>
<evidence type="ECO:0000259" key="3">
    <source>
        <dbReference type="PROSITE" id="PS50125"/>
    </source>
</evidence>
<name>A0A1B2ERF4_9HYPH</name>
<organism evidence="4">
    <name type="scientific">Microvirga ossetica</name>
    <dbReference type="NCBI Taxonomy" id="1882682"/>
    <lineage>
        <taxon>Bacteria</taxon>
        <taxon>Pseudomonadati</taxon>
        <taxon>Pseudomonadota</taxon>
        <taxon>Alphaproteobacteria</taxon>
        <taxon>Hyphomicrobiales</taxon>
        <taxon>Methylobacteriaceae</taxon>
        <taxon>Microvirga</taxon>
    </lineage>
</organism>
<dbReference type="SMART" id="SM00028">
    <property type="entry name" value="TPR"/>
    <property type="match status" value="3"/>
</dbReference>
<dbReference type="CDD" id="cd07302">
    <property type="entry name" value="CHD"/>
    <property type="match status" value="1"/>
</dbReference>
<dbReference type="PANTHER" id="PTHR43081:SF19">
    <property type="entry name" value="PH-SENSITIVE ADENYLATE CYCLASE RV1264"/>
    <property type="match status" value="1"/>
</dbReference>
<dbReference type="EMBL" id="CP016617">
    <property type="protein sequence ID" value="ANY82563.1"/>
    <property type="molecule type" value="Genomic_DNA"/>
</dbReference>
<dbReference type="Pfam" id="PF00211">
    <property type="entry name" value="Guanylate_cyc"/>
    <property type="match status" value="1"/>
</dbReference>
<dbReference type="RefSeq" id="WP_099513672.1">
    <property type="nucleotide sequence ID" value="NZ_CP016617.1"/>
</dbReference>
<keyword evidence="4" id="KW-0614">Plasmid</keyword>
<dbReference type="Gene3D" id="3.40.50.10070">
    <property type="entry name" value="TolB, N-terminal domain"/>
    <property type="match status" value="1"/>
</dbReference>
<dbReference type="GO" id="GO:0004016">
    <property type="term" value="F:adenylate cyclase activity"/>
    <property type="evidence" value="ECO:0007669"/>
    <property type="project" value="UniProtKB-ARBA"/>
</dbReference>
<dbReference type="Gene3D" id="3.30.70.1230">
    <property type="entry name" value="Nucleotide cyclase"/>
    <property type="match status" value="1"/>
</dbReference>
<feature type="domain" description="Guanylate cyclase" evidence="3">
    <location>
        <begin position="12"/>
        <end position="127"/>
    </location>
</feature>
<dbReference type="KEGG" id="moc:BB934_30260"/>
<dbReference type="SUPFAM" id="SSF48452">
    <property type="entry name" value="TPR-like"/>
    <property type="match status" value="1"/>
</dbReference>
<feature type="transmembrane region" description="Helical" evidence="2">
    <location>
        <begin position="195"/>
        <end position="213"/>
    </location>
</feature>
<gene>
    <name evidence="4" type="ORF">BB934_30260</name>
</gene>
<dbReference type="InterPro" id="IPR011990">
    <property type="entry name" value="TPR-like_helical_dom_sf"/>
</dbReference>
<evidence type="ECO:0000256" key="1">
    <source>
        <dbReference type="PROSITE-ProRule" id="PRU00339"/>
    </source>
</evidence>
<accession>A0A1B2ERF4</accession>
<dbReference type="InterPro" id="IPR050697">
    <property type="entry name" value="Adenylyl/Guanylyl_Cyclase_3/4"/>
</dbReference>
<dbReference type="PROSITE" id="PS50125">
    <property type="entry name" value="GUANYLATE_CYCLASE_2"/>
    <property type="match status" value="1"/>
</dbReference>
<keyword evidence="2" id="KW-1133">Transmembrane helix</keyword>
<sequence length="639" mass="69420">MTSTRTERRLAAILAADVVGYSRLVEQNEEGTLAALRDIRSSVIDPLLAEHRGRIVKLMGDGALAEFGSVVDAVSCALAVQAGTAARQAQVAPERRIVFRIGINLGDVVVEGEDLLGDGVNIAARLEQLCEPGGVMISGTAYDHLKGKLNLPLDYAGELRVKNISQPVRTYAVRTAGGQRGRLWRIRLFRRWRPLAAALATVLLMAGFGIWWFRPIETATGKPSIAVLPFDNLGGDDATGRLAAGVTEDIITDLSRYRDLDVMARNATAAYAGKAVDIQAVGKALKVRYVLEGSIQRRGEQVRVTAQLIEADRGTHLWSERWDRPATDVFAVQSEVAEQVATRLAASSGAIPEAERAASQRARPEDLKAYDLYRLGQEAMGRFTKESTEEALHWFKQAVDKDPKLARAWVALAAAHDATMHYGADADTARAAAMPAIRRGLELDPQDAAAHATFGHILGMAGDLPRAEAEFETALRLNPSDAGILTKYAAWSSTFGEPERGAQAADRAIRLDPNYSISAAGYFRLTYLMAGRYEDALRFVKREDPQTRTRGGWVQGAVIYAALGRTEEARAAVADALKRHPNLTIEGFALNSPGYSDIERQKLADGMRAAGFPLCAKPEQLQGMTAPIRLPECQTVSPR</sequence>
<dbReference type="PROSITE" id="PS50005">
    <property type="entry name" value="TPR"/>
    <property type="match status" value="1"/>
</dbReference>
<dbReference type="InterPro" id="IPR029787">
    <property type="entry name" value="Nucleotide_cyclase"/>
</dbReference>
<dbReference type="OrthoDB" id="9807521at2"/>
<dbReference type="Gene3D" id="1.25.40.10">
    <property type="entry name" value="Tetratricopeptide repeat domain"/>
    <property type="match status" value="2"/>
</dbReference>
<dbReference type="AlphaFoldDB" id="A0A1B2ERF4"/>
<dbReference type="PANTHER" id="PTHR43081">
    <property type="entry name" value="ADENYLATE CYCLASE, TERMINAL-DIFFERENTIATION SPECIFIC-RELATED"/>
    <property type="match status" value="1"/>
</dbReference>
<keyword evidence="1" id="KW-0802">TPR repeat</keyword>
<dbReference type="InterPro" id="IPR001054">
    <property type="entry name" value="A/G_cyclase"/>
</dbReference>
<protein>
    <submittedName>
        <fullName evidence="4">Adenylate cyclase</fullName>
    </submittedName>
</protein>
<feature type="repeat" description="TPR" evidence="1">
    <location>
        <begin position="448"/>
        <end position="481"/>
    </location>
</feature>
<keyword evidence="2" id="KW-0812">Transmembrane</keyword>
<dbReference type="GO" id="GO:0006171">
    <property type="term" value="P:cAMP biosynthetic process"/>
    <property type="evidence" value="ECO:0007669"/>
    <property type="project" value="TreeGrafter"/>
</dbReference>
<evidence type="ECO:0000313" key="4">
    <source>
        <dbReference type="EMBL" id="ANY82563.1"/>
    </source>
</evidence>
<dbReference type="InterPro" id="IPR019734">
    <property type="entry name" value="TPR_rpt"/>
</dbReference>
<reference evidence="4" key="1">
    <citation type="submission" date="2016-07" db="EMBL/GenBank/DDBJ databases">
        <title>Microvirga ossetica sp. nov. a new species of rhizobia isolated from root nodules of the legume species Vicia alpestris Steven originated from North Ossetia region in the Caucasus.</title>
        <authorList>
            <person name="Safronova V.I."/>
            <person name="Kuznetsova I.G."/>
            <person name="Sazanova A.L."/>
            <person name="Belimov A."/>
            <person name="Andronov E."/>
            <person name="Osledkin Y.S."/>
            <person name="Onishchuk O.P."/>
            <person name="Kurchak O.N."/>
            <person name="Shaposhnikov A.I."/>
            <person name="Willems A."/>
            <person name="Tikhonovich I.A."/>
        </authorList>
    </citation>
    <scope>NUCLEOTIDE SEQUENCE [LARGE SCALE GENOMIC DNA]</scope>
    <source>
        <strain evidence="4">V5/3M</strain>
        <plasmid evidence="4">unnamed1</plasmid>
    </source>
</reference>
<evidence type="ECO:0000256" key="2">
    <source>
        <dbReference type="SAM" id="Phobius"/>
    </source>
</evidence>